<dbReference type="RefSeq" id="WP_181002726.1">
    <property type="nucleotide sequence ID" value="NZ_CP065053.1"/>
</dbReference>
<accession>A0AA49A9X0</accession>
<sequence>MNPAAIDAHRAPDPAPVEEPSPEPFDNPHPHHPPVKHPQDDDPVPDPKPSTFFLH</sequence>
<feature type="compositionally biased region" description="Pro residues" evidence="1">
    <location>
        <begin position="13"/>
        <end position="27"/>
    </location>
</feature>
<dbReference type="EMBL" id="CP065053">
    <property type="protein sequence ID" value="QPI52083.1"/>
    <property type="molecule type" value="Genomic_DNA"/>
</dbReference>
<feature type="region of interest" description="Disordered" evidence="1">
    <location>
        <begin position="1"/>
        <end position="55"/>
    </location>
</feature>
<organism evidence="2 3">
    <name type="scientific">Massilia antarctica</name>
    <dbReference type="NCBI Taxonomy" id="2765360"/>
    <lineage>
        <taxon>Bacteria</taxon>
        <taxon>Pseudomonadati</taxon>
        <taxon>Pseudomonadota</taxon>
        <taxon>Betaproteobacteria</taxon>
        <taxon>Burkholderiales</taxon>
        <taxon>Oxalobacteraceae</taxon>
        <taxon>Telluria group</taxon>
        <taxon>Massilia</taxon>
    </lineage>
</organism>
<evidence type="ECO:0000313" key="2">
    <source>
        <dbReference type="EMBL" id="QPI52083.1"/>
    </source>
</evidence>
<name>A0AA49A9X0_9BURK</name>
<reference evidence="2 3" key="1">
    <citation type="submission" date="2020-11" db="EMBL/GenBank/DDBJ databases">
        <authorList>
            <person name="Sun Q."/>
        </authorList>
    </citation>
    <scope>NUCLEOTIDE SEQUENCE [LARGE SCALE GENOMIC DNA]</scope>
    <source>
        <strain evidence="2 3">P8398</strain>
    </source>
</reference>
<keyword evidence="3" id="KW-1185">Reference proteome</keyword>
<protein>
    <submittedName>
        <fullName evidence="2">Uncharacterized protein</fullName>
    </submittedName>
</protein>
<dbReference type="Proteomes" id="UP000662888">
    <property type="component" value="Chromosome"/>
</dbReference>
<evidence type="ECO:0000313" key="3">
    <source>
        <dbReference type="Proteomes" id="UP000662888"/>
    </source>
</evidence>
<proteinExistence type="predicted"/>
<gene>
    <name evidence="2" type="ORF">IV454_11625</name>
</gene>
<evidence type="ECO:0000256" key="1">
    <source>
        <dbReference type="SAM" id="MobiDB-lite"/>
    </source>
</evidence>